<feature type="region of interest" description="Disordered" evidence="12">
    <location>
        <begin position="277"/>
        <end position="324"/>
    </location>
</feature>
<feature type="compositionally biased region" description="Polar residues" evidence="12">
    <location>
        <begin position="103"/>
        <end position="125"/>
    </location>
</feature>
<dbReference type="KEGG" id="sapo:SAPIO_CDS10054"/>
<reference evidence="14 15" key="1">
    <citation type="journal article" date="2014" name="Genome Announc.">
        <title>Draft genome sequence of the pathogenic fungus Scedosporium apiospermum.</title>
        <authorList>
            <person name="Vandeputte P."/>
            <person name="Ghamrawi S."/>
            <person name="Rechenmann M."/>
            <person name="Iltis A."/>
            <person name="Giraud S."/>
            <person name="Fleury M."/>
            <person name="Thornton C."/>
            <person name="Delhaes L."/>
            <person name="Meyer W."/>
            <person name="Papon N."/>
            <person name="Bouchara J.P."/>
        </authorList>
    </citation>
    <scope>NUCLEOTIDE SEQUENCE [LARGE SCALE GENOMIC DNA]</scope>
    <source>
        <strain evidence="14 15">IHEM 14462</strain>
    </source>
</reference>
<feature type="compositionally biased region" description="Polar residues" evidence="12">
    <location>
        <begin position="209"/>
        <end position="228"/>
    </location>
</feature>
<comment type="domain">
    <text evidence="11">The DHHC domain is required for palmitoyltransferase activity.</text>
</comment>
<protein>
    <recommendedName>
        <fullName evidence="11">Palmitoyltransferase</fullName>
        <ecNumber evidence="11">2.3.1.225</ecNumber>
    </recommendedName>
</protein>
<keyword evidence="7" id="KW-0449">Lipoprotein</keyword>
<feature type="domain" description="Palmitoyltransferase DHHC" evidence="13">
    <location>
        <begin position="455"/>
        <end position="579"/>
    </location>
</feature>
<feature type="transmembrane region" description="Helical" evidence="11">
    <location>
        <begin position="498"/>
        <end position="523"/>
    </location>
</feature>
<dbReference type="OrthoDB" id="9909019at2759"/>
<keyword evidence="15" id="KW-1185">Reference proteome</keyword>
<evidence type="ECO:0000259" key="13">
    <source>
        <dbReference type="Pfam" id="PF01529"/>
    </source>
</evidence>
<dbReference type="EC" id="2.3.1.225" evidence="11"/>
<dbReference type="GO" id="GO:0005783">
    <property type="term" value="C:endoplasmic reticulum"/>
    <property type="evidence" value="ECO:0007669"/>
    <property type="project" value="TreeGrafter"/>
</dbReference>
<dbReference type="PANTHER" id="PTHR22883">
    <property type="entry name" value="ZINC FINGER DHHC DOMAIN CONTAINING PROTEIN"/>
    <property type="match status" value="1"/>
</dbReference>
<evidence type="ECO:0000256" key="2">
    <source>
        <dbReference type="ARBA" id="ARBA00022679"/>
    </source>
</evidence>
<evidence type="ECO:0000313" key="15">
    <source>
        <dbReference type="Proteomes" id="UP000028545"/>
    </source>
</evidence>
<dbReference type="PANTHER" id="PTHR22883:SF43">
    <property type="entry name" value="PALMITOYLTRANSFERASE APP"/>
    <property type="match status" value="1"/>
</dbReference>
<dbReference type="Proteomes" id="UP000028545">
    <property type="component" value="Unassembled WGS sequence"/>
</dbReference>
<gene>
    <name evidence="14" type="ORF">SAPIO_CDS10054</name>
</gene>
<dbReference type="GeneID" id="27719212"/>
<dbReference type="RefSeq" id="XP_016639158.1">
    <property type="nucleotide sequence ID" value="XM_016783714.1"/>
</dbReference>
<organism evidence="14 15">
    <name type="scientific">Pseudallescheria apiosperma</name>
    <name type="common">Scedosporium apiospermum</name>
    <dbReference type="NCBI Taxonomy" id="563466"/>
    <lineage>
        <taxon>Eukaryota</taxon>
        <taxon>Fungi</taxon>
        <taxon>Dikarya</taxon>
        <taxon>Ascomycota</taxon>
        <taxon>Pezizomycotina</taxon>
        <taxon>Sordariomycetes</taxon>
        <taxon>Hypocreomycetidae</taxon>
        <taxon>Microascales</taxon>
        <taxon>Microascaceae</taxon>
        <taxon>Scedosporium</taxon>
    </lineage>
</organism>
<dbReference type="GO" id="GO:0019706">
    <property type="term" value="F:protein-cysteine S-palmitoyltransferase activity"/>
    <property type="evidence" value="ECO:0007669"/>
    <property type="project" value="UniProtKB-EC"/>
</dbReference>
<keyword evidence="6" id="KW-0564">Palmitate</keyword>
<feature type="region of interest" description="Disordered" evidence="12">
    <location>
        <begin position="1"/>
        <end position="237"/>
    </location>
</feature>
<comment type="subcellular location">
    <subcellularLocation>
        <location evidence="1">Endomembrane system</location>
        <topology evidence="1">Multi-pass membrane protein</topology>
    </subcellularLocation>
</comment>
<dbReference type="GO" id="GO:0006612">
    <property type="term" value="P:protein targeting to membrane"/>
    <property type="evidence" value="ECO:0007669"/>
    <property type="project" value="TreeGrafter"/>
</dbReference>
<evidence type="ECO:0000256" key="11">
    <source>
        <dbReference type="RuleBase" id="RU079119"/>
    </source>
</evidence>
<sequence length="670" mass="74315">MASQSPPRMGSPTQNEDGFREVPARPPSIVSSRMTDIASDDGEEPHFQSTRPAQRRSLVPSESRPGTARTGVSSKGSRPHPQPLRNNYLSGVAAQRGSVGAGSITSSIGRTPSTKSRSHVPSLTSHAFFRPMSSQKLQAQRGGPRPSAIARQAESAQDPSSTAPSNLQQSPTSPPPRPLGLGEPRSEDGSFNAPPSPGTEVTGHETLDRTANTSPTQGHHTAHGSISESMRPLQKKKFENQNLNITVDKSYAERSSAIAGVLKSPRSFRSSFLLPGNISDRAQSSANRDLEGAEKLSSGASTPHPESVHRGATPNKAKSPQPQPPRIGKVFEYFEGNTVFCLGGRWQNSRQRPVNVATGLMVVVPAVLFFVFSADYLWHEVSPAIPITFGYLFYICISSFIHASVTDPGILPRNLHRFPPPEDDDPLRIGPPTTDWYLIRSADKSSAAMEVPVWHCRTCHIWRPPRAHHCRLCDNCVETQDHHCVWLNNCVGRRNYRYFFTFVSTTTLLAAYLIGACLAQVLIYRAREGILFSEAVSHFRVPFAMVIYGVVGLLYPLALMGYHIFLMARGETTREYINSHKFVKTERYRAFNQRNWIKNWIVVLCRPRPPTYYKFKSKHSFGDQRLSEHRGRRARKDATQAMEMEAVKPASSGFQGPVSLRSQRSQQLNN</sequence>
<evidence type="ECO:0000256" key="6">
    <source>
        <dbReference type="ARBA" id="ARBA00023139"/>
    </source>
</evidence>
<dbReference type="EMBL" id="JOWA01000154">
    <property type="protein sequence ID" value="KEZ39359.1"/>
    <property type="molecule type" value="Genomic_DNA"/>
</dbReference>
<evidence type="ECO:0000256" key="10">
    <source>
        <dbReference type="ARBA" id="ARBA00048048"/>
    </source>
</evidence>
<evidence type="ECO:0000256" key="12">
    <source>
        <dbReference type="SAM" id="MobiDB-lite"/>
    </source>
</evidence>
<dbReference type="Pfam" id="PF01529">
    <property type="entry name" value="DHHC"/>
    <property type="match status" value="1"/>
</dbReference>
<accession>A0A084FW97</accession>
<proteinExistence type="inferred from homology"/>
<comment type="catalytic activity">
    <reaction evidence="10 11">
        <text>L-cysteinyl-[protein] + hexadecanoyl-CoA = S-hexadecanoyl-L-cysteinyl-[protein] + CoA</text>
        <dbReference type="Rhea" id="RHEA:36683"/>
        <dbReference type="Rhea" id="RHEA-COMP:10131"/>
        <dbReference type="Rhea" id="RHEA-COMP:11032"/>
        <dbReference type="ChEBI" id="CHEBI:29950"/>
        <dbReference type="ChEBI" id="CHEBI:57287"/>
        <dbReference type="ChEBI" id="CHEBI:57379"/>
        <dbReference type="ChEBI" id="CHEBI:74151"/>
        <dbReference type="EC" id="2.3.1.225"/>
    </reaction>
</comment>
<dbReference type="AlphaFoldDB" id="A0A084FW97"/>
<evidence type="ECO:0000256" key="4">
    <source>
        <dbReference type="ARBA" id="ARBA00022989"/>
    </source>
</evidence>
<evidence type="ECO:0000313" key="14">
    <source>
        <dbReference type="EMBL" id="KEZ39359.1"/>
    </source>
</evidence>
<keyword evidence="2 11" id="KW-0808">Transferase</keyword>
<feature type="compositionally biased region" description="Polar residues" evidence="12">
    <location>
        <begin position="154"/>
        <end position="171"/>
    </location>
</feature>
<evidence type="ECO:0000256" key="3">
    <source>
        <dbReference type="ARBA" id="ARBA00022692"/>
    </source>
</evidence>
<dbReference type="OMA" id="VPVKYCK"/>
<dbReference type="VEuPathDB" id="FungiDB:SAPIO_CDS10054"/>
<dbReference type="GO" id="GO:0005794">
    <property type="term" value="C:Golgi apparatus"/>
    <property type="evidence" value="ECO:0007669"/>
    <property type="project" value="TreeGrafter"/>
</dbReference>
<comment type="caution">
    <text evidence="14">The sequence shown here is derived from an EMBL/GenBank/DDBJ whole genome shotgun (WGS) entry which is preliminary data.</text>
</comment>
<feature type="transmembrane region" description="Helical" evidence="11">
    <location>
        <begin position="384"/>
        <end position="405"/>
    </location>
</feature>
<comment type="similarity">
    <text evidence="9">Belongs to the DHHC palmitoyltransferase family. ERF2/ZDHHC9 subfamily.</text>
</comment>
<evidence type="ECO:0000256" key="8">
    <source>
        <dbReference type="ARBA" id="ARBA00023315"/>
    </source>
</evidence>
<dbReference type="HOGENOM" id="CLU_021757_0_0_1"/>
<dbReference type="PROSITE" id="PS50216">
    <property type="entry name" value="DHHC"/>
    <property type="match status" value="1"/>
</dbReference>
<evidence type="ECO:0000256" key="5">
    <source>
        <dbReference type="ARBA" id="ARBA00023136"/>
    </source>
</evidence>
<feature type="region of interest" description="Disordered" evidence="12">
    <location>
        <begin position="645"/>
        <end position="670"/>
    </location>
</feature>
<keyword evidence="8 11" id="KW-0012">Acyltransferase</keyword>
<feature type="compositionally biased region" description="Polar residues" evidence="12">
    <location>
        <begin position="660"/>
        <end position="670"/>
    </location>
</feature>
<name>A0A084FW97_PSEDA</name>
<keyword evidence="3 11" id="KW-0812">Transmembrane</keyword>
<keyword evidence="4 11" id="KW-1133">Transmembrane helix</keyword>
<dbReference type="InterPro" id="IPR039859">
    <property type="entry name" value="PFA4/ZDH16/20/ERF2-like"/>
</dbReference>
<evidence type="ECO:0000256" key="1">
    <source>
        <dbReference type="ARBA" id="ARBA00004127"/>
    </source>
</evidence>
<keyword evidence="5 11" id="KW-0472">Membrane</keyword>
<feature type="transmembrane region" description="Helical" evidence="11">
    <location>
        <begin position="543"/>
        <end position="565"/>
    </location>
</feature>
<feature type="transmembrane region" description="Helical" evidence="11">
    <location>
        <begin position="354"/>
        <end position="378"/>
    </location>
</feature>
<dbReference type="InterPro" id="IPR001594">
    <property type="entry name" value="Palmitoyltrfase_DHHC"/>
</dbReference>
<feature type="compositionally biased region" description="Polar residues" evidence="12">
    <location>
        <begin position="1"/>
        <end position="16"/>
    </location>
</feature>
<evidence type="ECO:0000256" key="9">
    <source>
        <dbReference type="ARBA" id="ARBA00023463"/>
    </source>
</evidence>
<evidence type="ECO:0000256" key="7">
    <source>
        <dbReference type="ARBA" id="ARBA00023288"/>
    </source>
</evidence>